<dbReference type="InterPro" id="IPR029062">
    <property type="entry name" value="Class_I_gatase-like"/>
</dbReference>
<comment type="function">
    <text evidence="7">Catalyzes the ATP-dependent amidation of the two carboxylate groups at positions a and c of cobyrinate, using either L-glutamine or ammonia as the nitrogen source.</text>
</comment>
<dbReference type="RefSeq" id="WP_090469041.1">
    <property type="nucleotide sequence ID" value="NZ_FOWF01000002.1"/>
</dbReference>
<comment type="similarity">
    <text evidence="7">Belongs to the CobB/CbiA family.</text>
</comment>
<dbReference type="OrthoDB" id="9764035at2"/>
<evidence type="ECO:0000256" key="4">
    <source>
        <dbReference type="ARBA" id="ARBA00022840"/>
    </source>
</evidence>
<evidence type="ECO:0000256" key="5">
    <source>
        <dbReference type="ARBA" id="ARBA00022842"/>
    </source>
</evidence>
<dbReference type="GO" id="GO:0009236">
    <property type="term" value="P:cobalamin biosynthetic process"/>
    <property type="evidence" value="ECO:0007669"/>
    <property type="project" value="UniProtKB-UniRule"/>
</dbReference>
<keyword evidence="7" id="KW-0169">Cobalamin biosynthesis</keyword>
<feature type="site" description="Increases nucleophilicity of active site Cys" evidence="7">
    <location>
        <position position="426"/>
    </location>
</feature>
<comment type="miscellaneous">
    <text evidence="7">The a and c carboxylates of cobyrinate are activated for nucleophilic attack via formation of a phosphorylated intermediate by ATP. CbiA catalyzes first the amidation of the c-carboxylate, and then that of the a-carboxylate.</text>
</comment>
<keyword evidence="4 7" id="KW-0067">ATP-binding</keyword>
<evidence type="ECO:0000256" key="3">
    <source>
        <dbReference type="ARBA" id="ARBA00022741"/>
    </source>
</evidence>
<proteinExistence type="inferred from homology"/>
<dbReference type="InterPro" id="IPR027417">
    <property type="entry name" value="P-loop_NTPase"/>
</dbReference>
<comment type="cofactor">
    <cofactor evidence="1 7">
        <name>Mg(2+)</name>
        <dbReference type="ChEBI" id="CHEBI:18420"/>
    </cofactor>
</comment>
<dbReference type="InterPro" id="IPR002586">
    <property type="entry name" value="CobQ/CobB/MinD/ParA_Nub-bd_dom"/>
</dbReference>
<name>A0A1I7EVS6_9FIRM</name>
<comment type="catalytic activity">
    <reaction evidence="7">
        <text>cob(II)yrinate + 2 L-glutamine + 2 ATP + 2 H2O = cob(II)yrinate a,c diamide + 2 L-glutamate + 2 ADP + 2 phosphate + 2 H(+)</text>
        <dbReference type="Rhea" id="RHEA:26289"/>
        <dbReference type="ChEBI" id="CHEBI:15377"/>
        <dbReference type="ChEBI" id="CHEBI:15378"/>
        <dbReference type="ChEBI" id="CHEBI:29985"/>
        <dbReference type="ChEBI" id="CHEBI:30616"/>
        <dbReference type="ChEBI" id="CHEBI:43474"/>
        <dbReference type="ChEBI" id="CHEBI:58359"/>
        <dbReference type="ChEBI" id="CHEBI:58537"/>
        <dbReference type="ChEBI" id="CHEBI:58894"/>
        <dbReference type="ChEBI" id="CHEBI:456216"/>
        <dbReference type="EC" id="6.3.5.11"/>
    </reaction>
</comment>
<dbReference type="HAMAP" id="MF_00027">
    <property type="entry name" value="CobB_CbiA"/>
    <property type="match status" value="1"/>
</dbReference>
<keyword evidence="6 7" id="KW-0315">Glutamine amidotransferase</keyword>
<dbReference type="Pfam" id="PF07685">
    <property type="entry name" value="GATase_3"/>
    <property type="match status" value="1"/>
</dbReference>
<dbReference type="UniPathway" id="UPA00148">
    <property type="reaction ID" value="UER00231"/>
</dbReference>
<dbReference type="SUPFAM" id="SSF52540">
    <property type="entry name" value="P-loop containing nucleoside triphosphate hydrolases"/>
    <property type="match status" value="1"/>
</dbReference>
<dbReference type="GO" id="GO:0005524">
    <property type="term" value="F:ATP binding"/>
    <property type="evidence" value="ECO:0007669"/>
    <property type="project" value="UniProtKB-UniRule"/>
</dbReference>
<sequence>MRSFMIAAPSSGSGKTAVTCGLLELLAEEGYDPCSFKCGPDYIDPMFHRSVLGIPSCNLDLFLAPREIVRENFRRYSAGHGAALVEGVMGLYDGAGGTTTEAGSWHLADTLDLPVILVVRPKGMSLTLAAQIRGLLSFRENSHIAGILLNDCSSMYFHSLREMLERETGVPVLGYLPHMAEAAFPSRHLGLITAGEIEDLRERIRRIAGVMRKTVDLDSLMELACVRQEETSAPEPRPCETVRIAFAQDRAFCFLYEETLDRLRDLGAELVPFSPIEDSGLPADVHGLYLPGGYPELFARELSGNRSMRRAVREAVKGGMPAVAECGGFLYLGRTLENEEGRVFEMAGALPGNGIRRDHLVRFGYGMARAKADSMLLRAGEIVPVHEFHYWDSTANGDCLSVTKPVSGRSWEAAFTTETLYAGFPHLYLAGKPEAAARFVAAAGKQAKGE</sequence>
<keyword evidence="11" id="KW-1185">Reference proteome</keyword>
<dbReference type="Gene3D" id="3.40.50.880">
    <property type="match status" value="1"/>
</dbReference>
<gene>
    <name evidence="7" type="primary">cbiA</name>
    <name evidence="10" type="ORF">SAMN05216508_10134</name>
</gene>
<dbReference type="AlphaFoldDB" id="A0A1I7EVS6"/>
<feature type="active site" description="Nucleophile" evidence="7">
    <location>
        <position position="326"/>
    </location>
</feature>
<evidence type="ECO:0000259" key="8">
    <source>
        <dbReference type="Pfam" id="PF01656"/>
    </source>
</evidence>
<evidence type="ECO:0000259" key="9">
    <source>
        <dbReference type="Pfam" id="PF07685"/>
    </source>
</evidence>
<dbReference type="InterPro" id="IPR004484">
    <property type="entry name" value="CbiA/CobB_synth"/>
</dbReference>
<feature type="domain" description="CobQ/CobB/MinD/ParA nucleotide binding" evidence="8">
    <location>
        <begin position="5"/>
        <end position="184"/>
    </location>
</feature>
<dbReference type="PROSITE" id="PS51274">
    <property type="entry name" value="GATASE_COBBQ"/>
    <property type="match status" value="1"/>
</dbReference>
<dbReference type="Pfam" id="PF01656">
    <property type="entry name" value="CbiA"/>
    <property type="match status" value="1"/>
</dbReference>
<evidence type="ECO:0000256" key="6">
    <source>
        <dbReference type="ARBA" id="ARBA00022962"/>
    </source>
</evidence>
<keyword evidence="2 7" id="KW-0436">Ligase</keyword>
<dbReference type="NCBIfam" id="TIGR00379">
    <property type="entry name" value="cobB"/>
    <property type="match status" value="1"/>
</dbReference>
<dbReference type="InterPro" id="IPR011698">
    <property type="entry name" value="GATase_3"/>
</dbReference>
<dbReference type="GO" id="GO:0042242">
    <property type="term" value="F:cobyrinic acid a,c-diamide synthase activity"/>
    <property type="evidence" value="ECO:0007669"/>
    <property type="project" value="UniProtKB-UniRule"/>
</dbReference>
<dbReference type="Proteomes" id="UP000198817">
    <property type="component" value="Unassembled WGS sequence"/>
</dbReference>
<dbReference type="SUPFAM" id="SSF52317">
    <property type="entry name" value="Class I glutamine amidotransferase-like"/>
    <property type="match status" value="1"/>
</dbReference>
<evidence type="ECO:0000256" key="1">
    <source>
        <dbReference type="ARBA" id="ARBA00001946"/>
    </source>
</evidence>
<evidence type="ECO:0000313" key="11">
    <source>
        <dbReference type="Proteomes" id="UP000198817"/>
    </source>
</evidence>
<organism evidence="10 11">
    <name type="scientific">Eubacterium pyruvativorans</name>
    <dbReference type="NCBI Taxonomy" id="155865"/>
    <lineage>
        <taxon>Bacteria</taxon>
        <taxon>Bacillati</taxon>
        <taxon>Bacillota</taxon>
        <taxon>Clostridia</taxon>
        <taxon>Eubacteriales</taxon>
        <taxon>Eubacteriaceae</taxon>
        <taxon>Eubacterium</taxon>
    </lineage>
</organism>
<dbReference type="STRING" id="155865.SAMN05216515_10235"/>
<protein>
    <recommendedName>
        <fullName evidence="7">Cobyrinate a,c-diamide synthase</fullName>
        <ecNumber evidence="7">6.3.5.11</ecNumber>
    </recommendedName>
    <alternativeName>
        <fullName evidence="7">Cobyrinic acid a,c-diamide synthetase</fullName>
    </alternativeName>
</protein>
<dbReference type="CDD" id="cd03130">
    <property type="entry name" value="GATase1_CobB"/>
    <property type="match status" value="1"/>
</dbReference>
<dbReference type="PANTHER" id="PTHR43873:SF1">
    <property type="entry name" value="COBYRINATE A,C-DIAMIDE SYNTHASE"/>
    <property type="match status" value="1"/>
</dbReference>
<feature type="domain" description="CobB/CobQ-like glutamine amidotransferase" evidence="9">
    <location>
        <begin position="243"/>
        <end position="397"/>
    </location>
</feature>
<comment type="pathway">
    <text evidence="7">Cofactor biosynthesis; adenosylcobalamin biosynthesis; cob(II)yrinate a,c-diamide from sirohydrochlorin (anaerobic route): step 10/10.</text>
</comment>
<accession>A0A1I7EVS6</accession>
<dbReference type="EC" id="6.3.5.11" evidence="7"/>
<keyword evidence="3 7" id="KW-0547">Nucleotide-binding</keyword>
<evidence type="ECO:0000256" key="2">
    <source>
        <dbReference type="ARBA" id="ARBA00022598"/>
    </source>
</evidence>
<reference evidence="10 11" key="1">
    <citation type="submission" date="2016-10" db="EMBL/GenBank/DDBJ databases">
        <authorList>
            <person name="de Groot N.N."/>
        </authorList>
    </citation>
    <scope>NUCLEOTIDE SEQUENCE [LARGE SCALE GENOMIC DNA]</scope>
    <source>
        <strain evidence="10 11">KHGC13</strain>
    </source>
</reference>
<dbReference type="Gene3D" id="3.40.50.300">
    <property type="entry name" value="P-loop containing nucleotide triphosphate hydrolases"/>
    <property type="match status" value="1"/>
</dbReference>
<dbReference type="NCBIfam" id="NF002204">
    <property type="entry name" value="PRK01077.1"/>
    <property type="match status" value="1"/>
</dbReference>
<evidence type="ECO:0000256" key="7">
    <source>
        <dbReference type="HAMAP-Rule" id="MF_00027"/>
    </source>
</evidence>
<evidence type="ECO:0000313" key="10">
    <source>
        <dbReference type="EMBL" id="SFU28012.1"/>
    </source>
</evidence>
<comment type="domain">
    <text evidence="7">Comprises of two domains. The C-terminal domain contains the binding site for glutamine and catalyzes the hydrolysis of this substrate to glutamate and ammonia. The N-terminal domain is anticipated to bind ATP and cobyrinate and catalyzes the ultimate synthesis of the diamide product. The ammonia produced via the glutaminase domain is probably translocated to the adjacent domain via a molecular tunnel, where it reacts with an activated intermediate.</text>
</comment>
<dbReference type="PANTHER" id="PTHR43873">
    <property type="entry name" value="COBYRINATE A,C-DIAMIDE SYNTHASE"/>
    <property type="match status" value="1"/>
</dbReference>
<dbReference type="EMBL" id="FPBT01000001">
    <property type="protein sequence ID" value="SFU28012.1"/>
    <property type="molecule type" value="Genomic_DNA"/>
</dbReference>
<keyword evidence="5 7" id="KW-0460">Magnesium</keyword>